<organism evidence="2 3">
    <name type="scientific">Marchantia polymorpha</name>
    <name type="common">Common liverwort</name>
    <name type="synonym">Marchantia aquatica</name>
    <dbReference type="NCBI Taxonomy" id="3197"/>
    <lineage>
        <taxon>Eukaryota</taxon>
        <taxon>Viridiplantae</taxon>
        <taxon>Streptophyta</taxon>
        <taxon>Embryophyta</taxon>
        <taxon>Marchantiophyta</taxon>
        <taxon>Marchantiopsida</taxon>
        <taxon>Marchantiidae</taxon>
        <taxon>Marchantiales</taxon>
        <taxon>Marchantiaceae</taxon>
        <taxon>Marchantia</taxon>
    </lineage>
</organism>
<dbReference type="OrthoDB" id="10275727at2759"/>
<feature type="region of interest" description="Disordered" evidence="1">
    <location>
        <begin position="1"/>
        <end position="29"/>
    </location>
</feature>
<protein>
    <submittedName>
        <fullName evidence="2">Uncharacterized protein</fullName>
    </submittedName>
</protein>
<dbReference type="Proteomes" id="UP000244005">
    <property type="component" value="Unassembled WGS sequence"/>
</dbReference>
<name>A0A2R6XVW0_MARPO</name>
<evidence type="ECO:0000256" key="1">
    <source>
        <dbReference type="SAM" id="MobiDB-lite"/>
    </source>
</evidence>
<proteinExistence type="predicted"/>
<gene>
    <name evidence="2" type="ORF">MARPO_0001s0268</name>
</gene>
<dbReference type="EMBL" id="KZ772673">
    <property type="protein sequence ID" value="PTQ50245.1"/>
    <property type="molecule type" value="Genomic_DNA"/>
</dbReference>
<reference evidence="3" key="1">
    <citation type="journal article" date="2017" name="Cell">
        <title>Insights into land plant evolution garnered from the Marchantia polymorpha genome.</title>
        <authorList>
            <person name="Bowman J.L."/>
            <person name="Kohchi T."/>
            <person name="Yamato K.T."/>
            <person name="Jenkins J."/>
            <person name="Shu S."/>
            <person name="Ishizaki K."/>
            <person name="Yamaoka S."/>
            <person name="Nishihama R."/>
            <person name="Nakamura Y."/>
            <person name="Berger F."/>
            <person name="Adam C."/>
            <person name="Aki S.S."/>
            <person name="Althoff F."/>
            <person name="Araki T."/>
            <person name="Arteaga-Vazquez M.A."/>
            <person name="Balasubrmanian S."/>
            <person name="Barry K."/>
            <person name="Bauer D."/>
            <person name="Boehm C.R."/>
            <person name="Briginshaw L."/>
            <person name="Caballero-Perez J."/>
            <person name="Catarino B."/>
            <person name="Chen F."/>
            <person name="Chiyoda S."/>
            <person name="Chovatia M."/>
            <person name="Davies K.M."/>
            <person name="Delmans M."/>
            <person name="Demura T."/>
            <person name="Dierschke T."/>
            <person name="Dolan L."/>
            <person name="Dorantes-Acosta A.E."/>
            <person name="Eklund D.M."/>
            <person name="Florent S.N."/>
            <person name="Flores-Sandoval E."/>
            <person name="Fujiyama A."/>
            <person name="Fukuzawa H."/>
            <person name="Galik B."/>
            <person name="Grimanelli D."/>
            <person name="Grimwood J."/>
            <person name="Grossniklaus U."/>
            <person name="Hamada T."/>
            <person name="Haseloff J."/>
            <person name="Hetherington A.J."/>
            <person name="Higo A."/>
            <person name="Hirakawa Y."/>
            <person name="Hundley H.N."/>
            <person name="Ikeda Y."/>
            <person name="Inoue K."/>
            <person name="Inoue S.I."/>
            <person name="Ishida S."/>
            <person name="Jia Q."/>
            <person name="Kakita M."/>
            <person name="Kanazawa T."/>
            <person name="Kawai Y."/>
            <person name="Kawashima T."/>
            <person name="Kennedy M."/>
            <person name="Kinose K."/>
            <person name="Kinoshita T."/>
            <person name="Kohara Y."/>
            <person name="Koide E."/>
            <person name="Komatsu K."/>
            <person name="Kopischke S."/>
            <person name="Kubo M."/>
            <person name="Kyozuka J."/>
            <person name="Lagercrantz U."/>
            <person name="Lin S.S."/>
            <person name="Lindquist E."/>
            <person name="Lipzen A.M."/>
            <person name="Lu C.W."/>
            <person name="De Luna E."/>
            <person name="Martienssen R.A."/>
            <person name="Minamino N."/>
            <person name="Mizutani M."/>
            <person name="Mizutani M."/>
            <person name="Mochizuki N."/>
            <person name="Monte I."/>
            <person name="Mosher R."/>
            <person name="Nagasaki H."/>
            <person name="Nakagami H."/>
            <person name="Naramoto S."/>
            <person name="Nishitani K."/>
            <person name="Ohtani M."/>
            <person name="Okamoto T."/>
            <person name="Okumura M."/>
            <person name="Phillips J."/>
            <person name="Pollak B."/>
            <person name="Reinders A."/>
            <person name="Rovekamp M."/>
            <person name="Sano R."/>
            <person name="Sawa S."/>
            <person name="Schmid M.W."/>
            <person name="Shirakawa M."/>
            <person name="Solano R."/>
            <person name="Spunde A."/>
            <person name="Suetsugu N."/>
            <person name="Sugano S."/>
            <person name="Sugiyama A."/>
            <person name="Sun R."/>
            <person name="Suzuki Y."/>
            <person name="Takenaka M."/>
            <person name="Takezawa D."/>
            <person name="Tomogane H."/>
            <person name="Tsuzuki M."/>
            <person name="Ueda T."/>
            <person name="Umeda M."/>
            <person name="Ward J.M."/>
            <person name="Watanabe Y."/>
            <person name="Yazaki K."/>
            <person name="Yokoyama R."/>
            <person name="Yoshitake Y."/>
            <person name="Yotsui I."/>
            <person name="Zachgo S."/>
            <person name="Schmutz J."/>
        </authorList>
    </citation>
    <scope>NUCLEOTIDE SEQUENCE [LARGE SCALE GENOMIC DNA]</scope>
    <source>
        <strain evidence="3">Tak-1</strain>
    </source>
</reference>
<keyword evidence="3" id="KW-1185">Reference proteome</keyword>
<dbReference type="AlphaFoldDB" id="A0A2R6XVW0"/>
<accession>A0A2R6XVW0</accession>
<sequence length="353" mass="40447">MWQKSNPHSSARVASKMPTKYAGGSQHQQQGQYDIDFGLRTVDEEFVSASSSTYVSNELLLNRLTRSIHSASKNFAQWMSVTILLQEKDKQVLSLLLRIHKKNSGWLSQKALTGYMSAQLFYSLNTLKFYKWLSSSIKRVEIGNDRIMSMVMQLLSAPEPPSSHEVRHLMRVIRKHKADTKTCKEDFSWAFDTAWTGYSLLLDKISHEERRLDEHKLKEGFRGSLMLKFLRNISCTQVCYQLQAVQPMTDEEKSLDEVLCLDRALSLEFSFPTPMLDLLIRVLKNKAKGQKGEIKDELLEVGCIQALVEAVKSEEAHFSSLLLQLKHHVTQCFQSVSGLHTQILQLQRPLQNN</sequence>
<evidence type="ECO:0000313" key="3">
    <source>
        <dbReference type="Proteomes" id="UP000244005"/>
    </source>
</evidence>
<evidence type="ECO:0000313" key="2">
    <source>
        <dbReference type="EMBL" id="PTQ50245.1"/>
    </source>
</evidence>
<dbReference type="Gramene" id="Mp1g19300.1">
    <property type="protein sequence ID" value="Mp1g19300.1.cds1"/>
    <property type="gene ID" value="Mp1g19300"/>
</dbReference>